<dbReference type="Pfam" id="PF02036">
    <property type="entry name" value="SCP2"/>
    <property type="match status" value="1"/>
</dbReference>
<accession>A0ABD5U651</accession>
<evidence type="ECO:0000259" key="1">
    <source>
        <dbReference type="Pfam" id="PF02036"/>
    </source>
</evidence>
<dbReference type="EMBL" id="JBHSXM010000001">
    <property type="protein sequence ID" value="MFC6835025.1"/>
    <property type="molecule type" value="Genomic_DNA"/>
</dbReference>
<dbReference type="SUPFAM" id="SSF55718">
    <property type="entry name" value="SCP-like"/>
    <property type="match status" value="1"/>
</dbReference>
<feature type="domain" description="SCP2" evidence="1">
    <location>
        <begin position="70"/>
        <end position="122"/>
    </location>
</feature>
<dbReference type="InterPro" id="IPR036527">
    <property type="entry name" value="SCP2_sterol-bd_dom_sf"/>
</dbReference>
<organism evidence="2 3">
    <name type="scientific">Halomarina ordinaria</name>
    <dbReference type="NCBI Taxonomy" id="3033939"/>
    <lineage>
        <taxon>Archaea</taxon>
        <taxon>Methanobacteriati</taxon>
        <taxon>Methanobacteriota</taxon>
        <taxon>Stenosarchaea group</taxon>
        <taxon>Halobacteria</taxon>
        <taxon>Halobacteriales</taxon>
        <taxon>Natronomonadaceae</taxon>
        <taxon>Halomarina</taxon>
    </lineage>
</organism>
<dbReference type="Gene3D" id="3.30.1050.10">
    <property type="entry name" value="SCP2 sterol-binding domain"/>
    <property type="match status" value="1"/>
</dbReference>
<protein>
    <submittedName>
        <fullName evidence="2">SCP2 sterol-binding domain-containing protein</fullName>
    </submittedName>
</protein>
<dbReference type="AlphaFoldDB" id="A0ABD5U651"/>
<name>A0ABD5U651_9EURY</name>
<evidence type="ECO:0000313" key="3">
    <source>
        <dbReference type="Proteomes" id="UP001596406"/>
    </source>
</evidence>
<dbReference type="InterPro" id="IPR003033">
    <property type="entry name" value="SCP2_sterol-bd_dom"/>
</dbReference>
<evidence type="ECO:0000313" key="2">
    <source>
        <dbReference type="EMBL" id="MFC6835025.1"/>
    </source>
</evidence>
<reference evidence="2 3" key="1">
    <citation type="journal article" date="2019" name="Int. J. Syst. Evol. Microbiol.">
        <title>The Global Catalogue of Microorganisms (GCM) 10K type strain sequencing project: providing services to taxonomists for standard genome sequencing and annotation.</title>
        <authorList>
            <consortium name="The Broad Institute Genomics Platform"/>
            <consortium name="The Broad Institute Genome Sequencing Center for Infectious Disease"/>
            <person name="Wu L."/>
            <person name="Ma J."/>
        </authorList>
    </citation>
    <scope>NUCLEOTIDE SEQUENCE [LARGE SCALE GENOMIC DNA]</scope>
    <source>
        <strain evidence="2 3">PSRA2</strain>
    </source>
</reference>
<gene>
    <name evidence="2" type="ORF">ACFQHK_00715</name>
</gene>
<dbReference type="Proteomes" id="UP001596406">
    <property type="component" value="Unassembled WGS sequence"/>
</dbReference>
<keyword evidence="3" id="KW-1185">Reference proteome</keyword>
<proteinExistence type="predicted"/>
<comment type="caution">
    <text evidence="2">The sequence shown here is derived from an EMBL/GenBank/DDBJ whole genome shotgun (WGS) entry which is preliminary data.</text>
</comment>
<sequence length="140" mass="15660">MAHEFPSEAWIRAWQAAVNEDDRYGELSEGWGVGFDGDMVFHLRADDRLPTDRYFFVGLEDGEAYGCREVDSPDAVDHGFVLRGRYADWVAMTRGDLGAIEGLMDGRLELDGDLQRVLAYSAAATRLVDLAATVDTEYVY</sequence>
<dbReference type="RefSeq" id="WP_304446733.1">
    <property type="nucleotide sequence ID" value="NZ_JARRAH010000001.1"/>
</dbReference>